<dbReference type="GO" id="GO:0016853">
    <property type="term" value="F:isomerase activity"/>
    <property type="evidence" value="ECO:0007669"/>
    <property type="project" value="UniProtKB-KW"/>
</dbReference>
<dbReference type="Gene3D" id="1.10.101.10">
    <property type="entry name" value="PGBD-like superfamily/PGBD"/>
    <property type="match status" value="1"/>
</dbReference>
<accession>A0A8S0RK86</accession>
<evidence type="ECO:0000313" key="2">
    <source>
        <dbReference type="Proteomes" id="UP000594638"/>
    </source>
</evidence>
<organism evidence="1 2">
    <name type="scientific">Olea europaea subsp. europaea</name>
    <dbReference type="NCBI Taxonomy" id="158383"/>
    <lineage>
        <taxon>Eukaryota</taxon>
        <taxon>Viridiplantae</taxon>
        <taxon>Streptophyta</taxon>
        <taxon>Embryophyta</taxon>
        <taxon>Tracheophyta</taxon>
        <taxon>Spermatophyta</taxon>
        <taxon>Magnoliopsida</taxon>
        <taxon>eudicotyledons</taxon>
        <taxon>Gunneridae</taxon>
        <taxon>Pentapetalae</taxon>
        <taxon>asterids</taxon>
        <taxon>lamiids</taxon>
        <taxon>Lamiales</taxon>
        <taxon>Oleaceae</taxon>
        <taxon>Oleeae</taxon>
        <taxon>Olea</taxon>
    </lineage>
</organism>
<sequence>MVKDALAIAQSRVIKEGETAKNVNRIAESGSIPVPLVVEAAKRDEEFIVKEVADRDENLKRRVSLRKGSEGDDVRAMQEAFKKLGFYSGEEDMEY</sequence>
<gene>
    <name evidence="1" type="ORF">OLEA9_A049383</name>
</gene>
<keyword evidence="1" id="KW-0413">Isomerase</keyword>
<dbReference type="AlphaFoldDB" id="A0A8S0RK86"/>
<dbReference type="Proteomes" id="UP000594638">
    <property type="component" value="Unassembled WGS sequence"/>
</dbReference>
<protein>
    <submittedName>
        <fullName evidence="1">Disulfide isomerase pTAC5, chloroplastic-like isoform X2</fullName>
    </submittedName>
</protein>
<name>A0A8S0RK86_OLEEU</name>
<comment type="caution">
    <text evidence="1">The sequence shown here is derived from an EMBL/GenBank/DDBJ whole genome shotgun (WGS) entry which is preliminary data.</text>
</comment>
<dbReference type="EMBL" id="CACTIH010003642">
    <property type="protein sequence ID" value="CAA2980139.1"/>
    <property type="molecule type" value="Genomic_DNA"/>
</dbReference>
<dbReference type="InterPro" id="IPR036366">
    <property type="entry name" value="PGBDSf"/>
</dbReference>
<dbReference type="Gramene" id="OE9A049383T2">
    <property type="protein sequence ID" value="OE9A049383C2"/>
    <property type="gene ID" value="OE9A049383"/>
</dbReference>
<reference evidence="1 2" key="1">
    <citation type="submission" date="2019-12" db="EMBL/GenBank/DDBJ databases">
        <authorList>
            <person name="Alioto T."/>
            <person name="Alioto T."/>
            <person name="Gomez Garrido J."/>
        </authorList>
    </citation>
    <scope>NUCLEOTIDE SEQUENCE [LARGE SCALE GENOMIC DNA]</scope>
</reference>
<evidence type="ECO:0000313" key="1">
    <source>
        <dbReference type="EMBL" id="CAA2980139.1"/>
    </source>
</evidence>
<dbReference type="OrthoDB" id="1001489at2759"/>
<keyword evidence="2" id="KW-1185">Reference proteome</keyword>
<proteinExistence type="predicted"/>